<dbReference type="PROSITE" id="PS51059">
    <property type="entry name" value="PARP_CATALYTIC"/>
    <property type="match status" value="1"/>
</dbReference>
<dbReference type="GO" id="GO:0070212">
    <property type="term" value="P:protein poly-ADP-ribosylation"/>
    <property type="evidence" value="ECO:0007669"/>
    <property type="project" value="TreeGrafter"/>
</dbReference>
<dbReference type="Gene3D" id="3.40.50.10190">
    <property type="entry name" value="BRCT domain"/>
    <property type="match status" value="1"/>
</dbReference>
<keyword evidence="19" id="KW-0805">Transcription regulation</keyword>
<dbReference type="GO" id="GO:0005694">
    <property type="term" value="C:chromosome"/>
    <property type="evidence" value="ECO:0007669"/>
    <property type="project" value="UniProtKB-SubCell"/>
</dbReference>
<evidence type="ECO:0000256" key="14">
    <source>
        <dbReference type="ARBA" id="ARBA00022737"/>
    </source>
</evidence>
<evidence type="ECO:0000256" key="1">
    <source>
        <dbReference type="ARBA" id="ARBA00004286"/>
    </source>
</evidence>
<evidence type="ECO:0000256" key="6">
    <source>
        <dbReference type="ARBA" id="ARBA00022490"/>
    </source>
</evidence>
<evidence type="ECO:0000256" key="15">
    <source>
        <dbReference type="ARBA" id="ARBA00022765"/>
    </source>
</evidence>
<dbReference type="GO" id="GO:0016779">
    <property type="term" value="F:nucleotidyltransferase activity"/>
    <property type="evidence" value="ECO:0007669"/>
    <property type="project" value="UniProtKB-KW"/>
</dbReference>
<comment type="subcellular location">
    <subcellularLocation>
        <location evidence="1">Chromosome</location>
    </subcellularLocation>
    <subcellularLocation>
        <location evidence="2">Cytoplasm</location>
        <location evidence="2">Cytosol</location>
    </subcellularLocation>
    <subcellularLocation>
        <location evidence="3">Nucleus</location>
        <location evidence="3">Nucleolus</location>
    </subcellularLocation>
</comment>
<dbReference type="Pfam" id="PF08063">
    <property type="entry name" value="Zn_ribbon_PADR1"/>
    <property type="match status" value="1"/>
</dbReference>
<evidence type="ECO:0000256" key="13">
    <source>
        <dbReference type="ARBA" id="ARBA00022723"/>
    </source>
</evidence>
<evidence type="ECO:0000256" key="26">
    <source>
        <dbReference type="ARBA" id="ARBA00024347"/>
    </source>
</evidence>
<evidence type="ECO:0000256" key="4">
    <source>
        <dbReference type="ARBA" id="ARBA00012020"/>
    </source>
</evidence>
<evidence type="ECO:0000256" key="22">
    <source>
        <dbReference type="ARBA" id="ARBA00023163"/>
    </source>
</evidence>
<feature type="domain" description="PARP-type" evidence="34">
    <location>
        <begin position="7"/>
        <end position="90"/>
    </location>
</feature>
<keyword evidence="5" id="KW-0158">Chromosome</keyword>
<evidence type="ECO:0000256" key="29">
    <source>
        <dbReference type="ARBA" id="ARBA00048339"/>
    </source>
</evidence>
<dbReference type="SUPFAM" id="SSF142921">
    <property type="entry name" value="WGR domain-like"/>
    <property type="match status" value="1"/>
</dbReference>
<comment type="catalytic activity">
    <reaction evidence="30">
        <text>L-seryl-[protein] + NAD(+) = O-(ADP-D-ribosyl)-L-seryl-[protein] + nicotinamide + H(+)</text>
        <dbReference type="Rhea" id="RHEA:58232"/>
        <dbReference type="Rhea" id="RHEA-COMP:9863"/>
        <dbReference type="Rhea" id="RHEA-COMP:15091"/>
        <dbReference type="ChEBI" id="CHEBI:15378"/>
        <dbReference type="ChEBI" id="CHEBI:17154"/>
        <dbReference type="ChEBI" id="CHEBI:29999"/>
        <dbReference type="ChEBI" id="CHEBI:57540"/>
        <dbReference type="ChEBI" id="CHEBI:142556"/>
    </reaction>
    <physiologicalReaction direction="left-to-right" evidence="30">
        <dbReference type="Rhea" id="RHEA:58233"/>
    </physiologicalReaction>
</comment>
<gene>
    <name evidence="39" type="ORF">JTE90_001045</name>
</gene>
<evidence type="ECO:0000256" key="18">
    <source>
        <dbReference type="ARBA" id="ARBA00022859"/>
    </source>
</evidence>
<dbReference type="GO" id="GO:0051287">
    <property type="term" value="F:NAD binding"/>
    <property type="evidence" value="ECO:0007669"/>
    <property type="project" value="UniProtKB-UniRule"/>
</dbReference>
<evidence type="ECO:0000256" key="9">
    <source>
        <dbReference type="ARBA" id="ARBA00022588"/>
    </source>
</evidence>
<evidence type="ECO:0000256" key="27">
    <source>
        <dbReference type="ARBA" id="ARBA00033987"/>
    </source>
</evidence>
<protein>
    <recommendedName>
        <fullName evidence="31 32">Poly [ADP-ribose] polymerase</fullName>
        <ecNumber evidence="4 32">2.4.2.30</ecNumber>
    </recommendedName>
</protein>
<comment type="catalytic activity">
    <reaction evidence="24">
        <text>L-glutamyl-[protein] + NAD(+) = 5-O-(ADP-D-ribosyl)-L-glutamyl-[protein] + nicotinamide</text>
        <dbReference type="Rhea" id="RHEA:58224"/>
        <dbReference type="Rhea" id="RHEA-COMP:10208"/>
        <dbReference type="Rhea" id="RHEA-COMP:15089"/>
        <dbReference type="ChEBI" id="CHEBI:17154"/>
        <dbReference type="ChEBI" id="CHEBI:29973"/>
        <dbReference type="ChEBI" id="CHEBI:57540"/>
        <dbReference type="ChEBI" id="CHEBI:142540"/>
    </reaction>
    <physiologicalReaction direction="left-to-right" evidence="24">
        <dbReference type="Rhea" id="RHEA:58225"/>
    </physiologicalReaction>
</comment>
<dbReference type="EC" id="2.4.2.30" evidence="4 32"/>
<dbReference type="PIRSF" id="PIRSF000489">
    <property type="entry name" value="NAD_ADPRT"/>
    <property type="match status" value="1"/>
</dbReference>
<proteinExistence type="inferred from homology"/>
<evidence type="ECO:0000256" key="11">
    <source>
        <dbReference type="ARBA" id="ARBA00022679"/>
    </source>
</evidence>
<evidence type="ECO:0000256" key="30">
    <source>
        <dbReference type="ARBA" id="ARBA00048575"/>
    </source>
</evidence>
<dbReference type="InterPro" id="IPR050800">
    <property type="entry name" value="ARTD/PARP"/>
</dbReference>
<evidence type="ECO:0000256" key="33">
    <source>
        <dbReference type="SAM" id="MobiDB-lite"/>
    </source>
</evidence>
<dbReference type="InterPro" id="IPR001357">
    <property type="entry name" value="BRCT_dom"/>
</dbReference>
<evidence type="ECO:0000256" key="23">
    <source>
        <dbReference type="ARBA" id="ARBA00023242"/>
    </source>
</evidence>
<dbReference type="InterPro" id="IPR036420">
    <property type="entry name" value="BRCT_dom_sf"/>
</dbReference>
<keyword evidence="17 32" id="KW-0862">Zinc</keyword>
<keyword evidence="12" id="KW-0548">Nucleotidyltransferase</keyword>
<feature type="region of interest" description="Disordered" evidence="33">
    <location>
        <begin position="168"/>
        <end position="214"/>
    </location>
</feature>
<evidence type="ECO:0000256" key="25">
    <source>
        <dbReference type="ARBA" id="ARBA00024164"/>
    </source>
</evidence>
<evidence type="ECO:0000256" key="2">
    <source>
        <dbReference type="ARBA" id="ARBA00004514"/>
    </source>
</evidence>
<reference evidence="39 40" key="1">
    <citation type="journal article" date="2022" name="Nat. Ecol. Evol.">
        <title>A masculinizing supergene underlies an exaggerated male reproductive morph in a spider.</title>
        <authorList>
            <person name="Hendrickx F."/>
            <person name="De Corte Z."/>
            <person name="Sonet G."/>
            <person name="Van Belleghem S.M."/>
            <person name="Kostlbacher S."/>
            <person name="Vangestel C."/>
        </authorList>
    </citation>
    <scope>NUCLEOTIDE SEQUENCE [LARGE SCALE GENOMIC DNA]</scope>
    <source>
        <strain evidence="39">W744_W776</strain>
    </source>
</reference>
<dbReference type="GO" id="GO:0008270">
    <property type="term" value="F:zinc ion binding"/>
    <property type="evidence" value="ECO:0007669"/>
    <property type="project" value="UniProtKB-KW"/>
</dbReference>
<dbReference type="Pfam" id="PF02877">
    <property type="entry name" value="PARP_reg"/>
    <property type="match status" value="1"/>
</dbReference>
<keyword evidence="9" id="KW-0399">Innate immunity</keyword>
<evidence type="ECO:0000256" key="12">
    <source>
        <dbReference type="ARBA" id="ARBA00022695"/>
    </source>
</evidence>
<dbReference type="PROSITE" id="PS52007">
    <property type="entry name" value="PADR1"/>
    <property type="match status" value="1"/>
</dbReference>
<evidence type="ECO:0000256" key="3">
    <source>
        <dbReference type="ARBA" id="ARBA00004604"/>
    </source>
</evidence>
<dbReference type="Pfam" id="PF21728">
    <property type="entry name" value="PADR1_N"/>
    <property type="match status" value="1"/>
</dbReference>
<dbReference type="AlphaFoldDB" id="A0AAV6UII0"/>
<keyword evidence="11 32" id="KW-0808">Transferase</keyword>
<evidence type="ECO:0000256" key="20">
    <source>
        <dbReference type="ARBA" id="ARBA00023027"/>
    </source>
</evidence>
<dbReference type="PROSITE" id="PS50064">
    <property type="entry name" value="ZF_PARP_2"/>
    <property type="match status" value="2"/>
</dbReference>
<keyword evidence="13 32" id="KW-0479">Metal-binding</keyword>
<dbReference type="Pfam" id="PF00533">
    <property type="entry name" value="BRCT"/>
    <property type="match status" value="1"/>
</dbReference>
<keyword evidence="22" id="KW-0804">Transcription</keyword>
<comment type="catalytic activity">
    <reaction evidence="25">
        <text>L-aspartyl-[protein] + NAD(+) = 4-O-(ADP-D-ribosyl)-L-aspartyl-[protein] + nicotinamide</text>
        <dbReference type="Rhea" id="RHEA:54424"/>
        <dbReference type="Rhea" id="RHEA-COMP:9867"/>
        <dbReference type="Rhea" id="RHEA-COMP:13832"/>
        <dbReference type="ChEBI" id="CHEBI:17154"/>
        <dbReference type="ChEBI" id="CHEBI:29961"/>
        <dbReference type="ChEBI" id="CHEBI:57540"/>
        <dbReference type="ChEBI" id="CHEBI:138102"/>
    </reaction>
    <physiologicalReaction direction="left-to-right" evidence="25">
        <dbReference type="Rhea" id="RHEA:54425"/>
    </physiologicalReaction>
</comment>
<dbReference type="Gene3D" id="1.10.20.130">
    <property type="match status" value="1"/>
</dbReference>
<keyword evidence="21 32" id="KW-0238">DNA-binding</keyword>
<dbReference type="CDD" id="cd17747">
    <property type="entry name" value="BRCT_PARP1"/>
    <property type="match status" value="1"/>
</dbReference>
<dbReference type="PROSITE" id="PS51977">
    <property type="entry name" value="WGR"/>
    <property type="match status" value="1"/>
</dbReference>
<evidence type="ECO:0000256" key="21">
    <source>
        <dbReference type="ARBA" id="ARBA00023125"/>
    </source>
</evidence>
<dbReference type="PANTHER" id="PTHR10459:SF112">
    <property type="entry name" value="POLY [ADP-RIBOSE] POLYMERASE 1"/>
    <property type="match status" value="1"/>
</dbReference>
<evidence type="ECO:0000256" key="28">
    <source>
        <dbReference type="ARBA" id="ARBA00048241"/>
    </source>
</evidence>
<keyword evidence="14" id="KW-0677">Repeat</keyword>
<evidence type="ECO:0000259" key="34">
    <source>
        <dbReference type="PROSITE" id="PS50064"/>
    </source>
</evidence>
<keyword evidence="16" id="KW-0863">Zinc-finger</keyword>
<dbReference type="FunFam" id="3.30.1740.10:FF:000004">
    <property type="entry name" value="Poly [ADP-ribose] polymerase"/>
    <property type="match status" value="1"/>
</dbReference>
<dbReference type="SUPFAM" id="SSF56399">
    <property type="entry name" value="ADP-ribosylation"/>
    <property type="match status" value="1"/>
</dbReference>
<dbReference type="SUPFAM" id="SSF57716">
    <property type="entry name" value="Glucocorticoid receptor-like (DNA-binding domain)"/>
    <property type="match status" value="2"/>
</dbReference>
<evidence type="ECO:0000256" key="5">
    <source>
        <dbReference type="ARBA" id="ARBA00022454"/>
    </source>
</evidence>
<dbReference type="Gene3D" id="2.20.25.630">
    <property type="match status" value="1"/>
</dbReference>
<dbReference type="PROSITE" id="PS51060">
    <property type="entry name" value="PARP_ALPHA_HD"/>
    <property type="match status" value="1"/>
</dbReference>
<dbReference type="InterPro" id="IPR036957">
    <property type="entry name" value="Znf_PARP_sf"/>
</dbReference>
<keyword evidence="6" id="KW-0963">Cytoplasm</keyword>
<dbReference type="SMART" id="SM01335">
    <property type="entry name" value="PADR1"/>
    <property type="match status" value="1"/>
</dbReference>
<dbReference type="PANTHER" id="PTHR10459">
    <property type="entry name" value="DNA LIGASE"/>
    <property type="match status" value="1"/>
</dbReference>
<keyword evidence="15" id="KW-0013">ADP-ribosylation</keyword>
<evidence type="ECO:0000259" key="37">
    <source>
        <dbReference type="PROSITE" id="PS51060"/>
    </source>
</evidence>
<dbReference type="Proteomes" id="UP000827092">
    <property type="component" value="Unassembled WGS sequence"/>
</dbReference>
<dbReference type="InterPro" id="IPR001510">
    <property type="entry name" value="Znf_PARP"/>
</dbReference>
<keyword evidence="8" id="KW-0021">Allosteric enzyme</keyword>
<dbReference type="FunFam" id="1.20.142.10:FF:000001">
    <property type="entry name" value="Poly [ADP-ribose] polymerase"/>
    <property type="match status" value="1"/>
</dbReference>
<evidence type="ECO:0000313" key="39">
    <source>
        <dbReference type="EMBL" id="KAG8183478.1"/>
    </source>
</evidence>
<dbReference type="EMBL" id="JAFNEN010000415">
    <property type="protein sequence ID" value="KAG8183478.1"/>
    <property type="molecule type" value="Genomic_DNA"/>
</dbReference>
<dbReference type="GO" id="GO:0005829">
    <property type="term" value="C:cytosol"/>
    <property type="evidence" value="ECO:0007669"/>
    <property type="project" value="UniProtKB-SubCell"/>
</dbReference>
<feature type="domain" description="BRCT" evidence="35">
    <location>
        <begin position="345"/>
        <end position="419"/>
    </location>
</feature>
<dbReference type="SUPFAM" id="SSF47587">
    <property type="entry name" value="Domain of poly(ADP-ribose) polymerase"/>
    <property type="match status" value="1"/>
</dbReference>
<dbReference type="InterPro" id="IPR012982">
    <property type="entry name" value="PARP1-like_PADR1_Zn_ribbon"/>
</dbReference>
<dbReference type="GO" id="GO:0003950">
    <property type="term" value="F:NAD+ poly-ADP-ribosyltransferase activity"/>
    <property type="evidence" value="ECO:0007669"/>
    <property type="project" value="UniProtKB-UniRule"/>
</dbReference>
<feature type="domain" description="PARP catalytic" evidence="36">
    <location>
        <begin position="739"/>
        <end position="960"/>
    </location>
</feature>
<dbReference type="GO" id="GO:0005730">
    <property type="term" value="C:nucleolus"/>
    <property type="evidence" value="ECO:0007669"/>
    <property type="project" value="UniProtKB-SubCell"/>
</dbReference>
<dbReference type="InterPro" id="IPR012317">
    <property type="entry name" value="Poly(ADP-ribose)pol_cat_dom"/>
</dbReference>
<keyword evidence="18" id="KW-0391">Immunity</keyword>
<name>A0AAV6UII0_9ARAC</name>
<evidence type="ECO:0000256" key="32">
    <source>
        <dbReference type="PIRNR" id="PIRNR000489"/>
    </source>
</evidence>
<dbReference type="Pfam" id="PF00645">
    <property type="entry name" value="zf-PARP"/>
    <property type="match status" value="2"/>
</dbReference>
<dbReference type="Pfam" id="PF00644">
    <property type="entry name" value="PARP"/>
    <property type="match status" value="1"/>
</dbReference>
<organism evidence="39 40">
    <name type="scientific">Oedothorax gibbosus</name>
    <dbReference type="NCBI Taxonomy" id="931172"/>
    <lineage>
        <taxon>Eukaryota</taxon>
        <taxon>Metazoa</taxon>
        <taxon>Ecdysozoa</taxon>
        <taxon>Arthropoda</taxon>
        <taxon>Chelicerata</taxon>
        <taxon>Arachnida</taxon>
        <taxon>Araneae</taxon>
        <taxon>Araneomorphae</taxon>
        <taxon>Entelegynae</taxon>
        <taxon>Araneoidea</taxon>
        <taxon>Linyphiidae</taxon>
        <taxon>Erigoninae</taxon>
        <taxon>Oedothorax</taxon>
    </lineage>
</organism>
<sequence length="960" mass="110157">MASELPFQVEYAKSGRSSCKKCKENIGQDTLRVAIMIQSPFFDGKMATWHHLQCFFEKKTTLKNVDEIANFSNLRWEDQEKIKNHIGSKNGSKSSEENSEFSVEYAKSARSTCRGCGEKILKGVVRISKLDVYNSERKKYGPSPMWHHIDCFVNAKEELQYNDSAEKLPGFNTLKDEDKNELREKIGTQGVKRKAEEDSGSKSKKSVRKEDSKLKTQNEALFKMRDNLSNHLKKKDMINLLELNNQHVSTGLARLVDHLSDCMVFGALKECPDCHNARPRFLNNAYVCPGHLTEWTKCQYETRYPEREKFVVPDEFKEEFEFLKKYKCIVQERYLPEASTASNKNKTLPLDNFKIVLLGKLDNQANLTKQLQELGATVVKTIDSTVKLIISTKEEVEKKTPKIMKAYRNDIHVVSVDFLESVRKGSPAAFSIKEHTISTWGGDPVLKFGIKQENKKRKQEEESNAALYMKSAPQKMKISVKGAAAVDPESELESTCHVYQKKDNIYNAVLAYVDMSKGTNSFYKMQLLEHNKQSKYFLFRQWGRVGTDIGGKKIDKFAGVEAAITEFERLYFEKTCNKWWDRKNFVKKPGGMYPLDIDYGQEDSVQVELKPGDNSKLSKPVQELICLIFDIEAMKKAMVEFEIDLKKMPLGKLSKKQIEMAYKVLCEAQQILVTGSNSAKITDVTNRFFTLIPHDFGMKKPPLLDSEEIIKSKIEMVDSLMEIEFAYNLIKSEHNDAKDPIDEHYEKLNTDIEVLSKDSEDYERIHTYLKNTHAKTHSHYTLRLDEVFKINRHGENERYQKYKDLHNKKLLWHGSRLTNYVGILSQGLRIAPPEAPVSGYMFGKGIYFADMVSKSANYCCTTRNNSTALMLLCEVALGNMYEKTHSEYIEKLPKGKNSTFGMGQTIPDPKTKAVVGDVEIPYGQPVVSDARSVLLYNEYIVYDVNQVNLKYLLKVNFKYK</sequence>
<keyword evidence="40" id="KW-1185">Reference proteome</keyword>
<evidence type="ECO:0000259" key="35">
    <source>
        <dbReference type="PROSITE" id="PS50172"/>
    </source>
</evidence>
<dbReference type="Gene3D" id="3.90.228.10">
    <property type="match status" value="1"/>
</dbReference>
<feature type="domain" description="WGR" evidence="38">
    <location>
        <begin position="495"/>
        <end position="592"/>
    </location>
</feature>
<keyword evidence="7" id="KW-1017">Isopeptide bond</keyword>
<feature type="domain" description="PARP-type" evidence="34">
    <location>
        <begin position="101"/>
        <end position="190"/>
    </location>
</feature>
<accession>A0AAV6UII0</accession>
<comment type="catalytic activity">
    <reaction evidence="27 32">
        <text>NAD(+) + (ADP-D-ribosyl)n-acceptor = nicotinamide + (ADP-D-ribosyl)n+1-acceptor + H(+).</text>
        <dbReference type="EC" id="2.4.2.30"/>
    </reaction>
</comment>
<keyword evidence="20 32" id="KW-0520">NAD</keyword>
<evidence type="ECO:0000256" key="16">
    <source>
        <dbReference type="ARBA" id="ARBA00022771"/>
    </source>
</evidence>
<dbReference type="Gene3D" id="1.20.142.10">
    <property type="entry name" value="Poly(ADP-ribose) polymerase, regulatory domain"/>
    <property type="match status" value="1"/>
</dbReference>
<dbReference type="SMART" id="SM00773">
    <property type="entry name" value="WGR"/>
    <property type="match status" value="1"/>
</dbReference>
<keyword evidence="23 32" id="KW-0539">Nucleus</keyword>
<dbReference type="GO" id="GO:0045087">
    <property type="term" value="P:innate immune response"/>
    <property type="evidence" value="ECO:0007669"/>
    <property type="project" value="UniProtKB-KW"/>
</dbReference>
<dbReference type="PROSITE" id="PS50172">
    <property type="entry name" value="BRCT"/>
    <property type="match status" value="1"/>
</dbReference>
<dbReference type="InterPro" id="IPR004102">
    <property type="entry name" value="Poly(ADP-ribose)pol_reg_dom"/>
</dbReference>
<dbReference type="Pfam" id="PF05406">
    <property type="entry name" value="WGR"/>
    <property type="match status" value="1"/>
</dbReference>
<dbReference type="InterPro" id="IPR049296">
    <property type="entry name" value="PARP1-like_PADR1_N"/>
</dbReference>
<dbReference type="SMART" id="SM01336">
    <property type="entry name" value="zf-PARP"/>
    <property type="match status" value="2"/>
</dbReference>
<dbReference type="InterPro" id="IPR008288">
    <property type="entry name" value="PARP"/>
</dbReference>
<dbReference type="CDD" id="cd01437">
    <property type="entry name" value="parp_like"/>
    <property type="match status" value="1"/>
</dbReference>
<comment type="caution">
    <text evidence="39">The sequence shown here is derived from an EMBL/GenBank/DDBJ whole genome shotgun (WGS) entry which is preliminary data.</text>
</comment>
<comment type="catalytic activity">
    <reaction evidence="29">
        <text>L-tyrosyl-[protein] + NAD(+) = O-(ADP-D-ribosyl)-L-tyrosyl-[protein] + nicotinamide + H(+)</text>
        <dbReference type="Rhea" id="RHEA:58236"/>
        <dbReference type="Rhea" id="RHEA-COMP:10136"/>
        <dbReference type="Rhea" id="RHEA-COMP:15092"/>
        <dbReference type="ChEBI" id="CHEBI:15378"/>
        <dbReference type="ChEBI" id="CHEBI:17154"/>
        <dbReference type="ChEBI" id="CHEBI:46858"/>
        <dbReference type="ChEBI" id="CHEBI:57540"/>
        <dbReference type="ChEBI" id="CHEBI:142557"/>
    </reaction>
    <physiologicalReaction direction="left-to-right" evidence="29">
        <dbReference type="Rhea" id="RHEA:58237"/>
    </physiologicalReaction>
</comment>
<dbReference type="InterPro" id="IPR038650">
    <property type="entry name" value="PADR1_C_dom_sf"/>
</dbReference>
<evidence type="ECO:0000256" key="31">
    <source>
        <dbReference type="ARBA" id="ARBA00071874"/>
    </source>
</evidence>
<feature type="domain" description="PARP alpha-helical" evidence="37">
    <location>
        <begin position="614"/>
        <end position="731"/>
    </location>
</feature>
<evidence type="ECO:0000256" key="24">
    <source>
        <dbReference type="ARBA" id="ARBA00024159"/>
    </source>
</evidence>
<feature type="compositionally biased region" description="Basic and acidic residues" evidence="33">
    <location>
        <begin position="174"/>
        <end position="186"/>
    </location>
</feature>
<evidence type="ECO:0000256" key="10">
    <source>
        <dbReference type="ARBA" id="ARBA00022676"/>
    </source>
</evidence>
<dbReference type="Gene3D" id="3.30.1740.10">
    <property type="entry name" value="Zinc finger, PARP-type"/>
    <property type="match status" value="2"/>
</dbReference>
<dbReference type="InterPro" id="IPR008893">
    <property type="entry name" value="WGR_domain"/>
</dbReference>
<dbReference type="CDD" id="cd08001">
    <property type="entry name" value="WGR_PARP1_like"/>
    <property type="match status" value="1"/>
</dbReference>
<dbReference type="GO" id="GO:0003677">
    <property type="term" value="F:DNA binding"/>
    <property type="evidence" value="ECO:0007669"/>
    <property type="project" value="UniProtKB-UniRule"/>
</dbReference>
<comment type="catalytic activity">
    <reaction evidence="28">
        <text>L-histidyl-[protein] + NAD(+) = N(tele)-(ADP-D-ribosyl)-L-histidyl-[protein] + nicotinamide + H(+)</text>
        <dbReference type="Rhea" id="RHEA:72071"/>
        <dbReference type="Rhea" id="RHEA-COMP:9745"/>
        <dbReference type="Rhea" id="RHEA-COMP:18085"/>
        <dbReference type="ChEBI" id="CHEBI:15378"/>
        <dbReference type="ChEBI" id="CHEBI:17154"/>
        <dbReference type="ChEBI" id="CHEBI:29979"/>
        <dbReference type="ChEBI" id="CHEBI:57540"/>
        <dbReference type="ChEBI" id="CHEBI:191398"/>
    </reaction>
    <physiologicalReaction direction="left-to-right" evidence="28">
        <dbReference type="Rhea" id="RHEA:72072"/>
    </physiologicalReaction>
</comment>
<dbReference type="SUPFAM" id="SSF52113">
    <property type="entry name" value="BRCT domain"/>
    <property type="match status" value="1"/>
</dbReference>
<evidence type="ECO:0000256" key="17">
    <source>
        <dbReference type="ARBA" id="ARBA00022833"/>
    </source>
</evidence>
<evidence type="ECO:0000259" key="38">
    <source>
        <dbReference type="PROSITE" id="PS51977"/>
    </source>
</evidence>
<evidence type="ECO:0000256" key="8">
    <source>
        <dbReference type="ARBA" id="ARBA00022533"/>
    </source>
</evidence>
<dbReference type="InterPro" id="IPR036930">
    <property type="entry name" value="WGR_dom_sf"/>
</dbReference>
<dbReference type="SMART" id="SM00292">
    <property type="entry name" value="BRCT"/>
    <property type="match status" value="1"/>
</dbReference>
<evidence type="ECO:0000256" key="19">
    <source>
        <dbReference type="ARBA" id="ARBA00023015"/>
    </source>
</evidence>
<dbReference type="GO" id="GO:1990404">
    <property type="term" value="F:NAD+-protein mono-ADP-ribosyltransferase activity"/>
    <property type="evidence" value="ECO:0007669"/>
    <property type="project" value="TreeGrafter"/>
</dbReference>
<keyword evidence="10 32" id="KW-0328">Glycosyltransferase</keyword>
<dbReference type="GO" id="GO:0006302">
    <property type="term" value="P:double-strand break repair"/>
    <property type="evidence" value="ECO:0007669"/>
    <property type="project" value="TreeGrafter"/>
</dbReference>
<evidence type="ECO:0000313" key="40">
    <source>
        <dbReference type="Proteomes" id="UP000827092"/>
    </source>
</evidence>
<comment type="similarity">
    <text evidence="26">Belongs to the ARTD/PARP family.</text>
</comment>
<evidence type="ECO:0000259" key="36">
    <source>
        <dbReference type="PROSITE" id="PS51059"/>
    </source>
</evidence>
<dbReference type="FunFam" id="3.90.228.10:FF:000002">
    <property type="entry name" value="Poly [ADP-ribose] polymerase"/>
    <property type="match status" value="1"/>
</dbReference>
<evidence type="ECO:0000256" key="7">
    <source>
        <dbReference type="ARBA" id="ARBA00022499"/>
    </source>
</evidence>
<dbReference type="InterPro" id="IPR036616">
    <property type="entry name" value="Poly(ADP-ribose)pol_reg_dom_sf"/>
</dbReference>